<gene>
    <name evidence="9" type="ORF">RR48_10927</name>
</gene>
<evidence type="ECO:0000256" key="7">
    <source>
        <dbReference type="ARBA" id="ARBA00023180"/>
    </source>
</evidence>
<dbReference type="EC" id="2.8.2.-" evidence="8"/>
<comment type="similarity">
    <text evidence="2 8">Belongs to the sulfotransferase 6 family.</text>
</comment>
<dbReference type="InParanoid" id="A0A194R7D9"/>
<sequence>MLADLALVGCYNGTLRHRTADSDRVLLASAKRNLAAMSYFGLTEFQKISQYVFEETFNLRFAVPFAQHNATVSAATLAALSPAQVARVRRLNALDLELFDFAKNLMLKRFEALKKRDSDFDYRWKHLGEVSPRSGVTEFDWDSNLEDATTEKYRGK</sequence>
<keyword evidence="7" id="KW-0325">Glycoprotein</keyword>
<dbReference type="Gene3D" id="3.40.50.300">
    <property type="entry name" value="P-loop containing nucleotide triphosphate hydrolases"/>
    <property type="match status" value="1"/>
</dbReference>
<dbReference type="PANTHER" id="PTHR12812:SF0">
    <property type="entry name" value="HEPARAN-SULFATE 6-O-SULFOTRANSFERASE"/>
    <property type="match status" value="1"/>
</dbReference>
<accession>A0A194R7D9</accession>
<dbReference type="InterPro" id="IPR027417">
    <property type="entry name" value="P-loop_NTPase"/>
</dbReference>
<protein>
    <recommendedName>
        <fullName evidence="8">Heparan-sulfate 6-O-sulfotransferase</fullName>
        <ecNumber evidence="8">2.8.2.-</ecNumber>
    </recommendedName>
</protein>
<comment type="subcellular location">
    <subcellularLocation>
        <location evidence="1">Membrane</location>
        <topology evidence="1">Single-pass membrane protein</topology>
    </subcellularLocation>
    <subcellularLocation>
        <location evidence="8">Membrane</location>
        <topology evidence="8">Single-pass type II membrane protein</topology>
    </subcellularLocation>
</comment>
<evidence type="ECO:0000313" key="9">
    <source>
        <dbReference type="EMBL" id="KPJ13743.1"/>
    </source>
</evidence>
<evidence type="ECO:0000256" key="6">
    <source>
        <dbReference type="ARBA" id="ARBA00023136"/>
    </source>
</evidence>
<evidence type="ECO:0000256" key="1">
    <source>
        <dbReference type="ARBA" id="ARBA00004167"/>
    </source>
</evidence>
<keyword evidence="6 8" id="KW-0472">Membrane</keyword>
<name>A0A194R7D9_PAPMA</name>
<comment type="function">
    <text evidence="8">6-O-sulfation enzyme which catalyzes the transfer of sulfate from 3'-phosphoadenosine 5'-phosphosulfate (PAPS) to position 6 of the N-sulfoglucosamine residue (GlcNS) of heparan sulfate.</text>
</comment>
<dbReference type="InterPro" id="IPR010635">
    <property type="entry name" value="Heparan_SO4-6-sulfoTrfase"/>
</dbReference>
<reference evidence="9 10" key="1">
    <citation type="journal article" date="2015" name="Nat. Commun.">
        <title>Outbred genome sequencing and CRISPR/Cas9 gene editing in butterflies.</title>
        <authorList>
            <person name="Li X."/>
            <person name="Fan D."/>
            <person name="Zhang W."/>
            <person name="Liu G."/>
            <person name="Zhang L."/>
            <person name="Zhao L."/>
            <person name="Fang X."/>
            <person name="Chen L."/>
            <person name="Dong Y."/>
            <person name="Chen Y."/>
            <person name="Ding Y."/>
            <person name="Zhao R."/>
            <person name="Feng M."/>
            <person name="Zhu Y."/>
            <person name="Feng Y."/>
            <person name="Jiang X."/>
            <person name="Zhu D."/>
            <person name="Xiang H."/>
            <person name="Feng X."/>
            <person name="Li S."/>
            <person name="Wang J."/>
            <person name="Zhang G."/>
            <person name="Kronforst M.R."/>
            <person name="Wang W."/>
        </authorList>
    </citation>
    <scope>NUCLEOTIDE SEQUENCE [LARGE SCALE GENOMIC DNA]</scope>
    <source>
        <strain evidence="9">Ya'a_city_454_Pm</strain>
        <tissue evidence="9">Whole body</tissue>
    </source>
</reference>
<proteinExistence type="inferred from homology"/>
<dbReference type="GO" id="GO:0016020">
    <property type="term" value="C:membrane"/>
    <property type="evidence" value="ECO:0007669"/>
    <property type="project" value="UniProtKB-SubCell"/>
</dbReference>
<dbReference type="Proteomes" id="UP000053240">
    <property type="component" value="Unassembled WGS sequence"/>
</dbReference>
<dbReference type="AlphaFoldDB" id="A0A194R7D9"/>
<dbReference type="STRING" id="76193.A0A194R7D9"/>
<dbReference type="EMBL" id="KQ460615">
    <property type="protein sequence ID" value="KPJ13743.1"/>
    <property type="molecule type" value="Genomic_DNA"/>
</dbReference>
<evidence type="ECO:0000256" key="8">
    <source>
        <dbReference type="RuleBase" id="RU364122"/>
    </source>
</evidence>
<keyword evidence="4" id="KW-0812">Transmembrane</keyword>
<keyword evidence="8" id="KW-0735">Signal-anchor</keyword>
<dbReference type="GO" id="GO:0017095">
    <property type="term" value="F:heparan sulfate 6-sulfotransferase activity"/>
    <property type="evidence" value="ECO:0007669"/>
    <property type="project" value="TreeGrafter"/>
</dbReference>
<dbReference type="InterPro" id="IPR005331">
    <property type="entry name" value="Sulfotransferase"/>
</dbReference>
<organism evidence="9 10">
    <name type="scientific">Papilio machaon</name>
    <name type="common">Old World swallowtail butterfly</name>
    <dbReference type="NCBI Taxonomy" id="76193"/>
    <lineage>
        <taxon>Eukaryota</taxon>
        <taxon>Metazoa</taxon>
        <taxon>Ecdysozoa</taxon>
        <taxon>Arthropoda</taxon>
        <taxon>Hexapoda</taxon>
        <taxon>Insecta</taxon>
        <taxon>Pterygota</taxon>
        <taxon>Neoptera</taxon>
        <taxon>Endopterygota</taxon>
        <taxon>Lepidoptera</taxon>
        <taxon>Glossata</taxon>
        <taxon>Ditrysia</taxon>
        <taxon>Papilionoidea</taxon>
        <taxon>Papilionidae</taxon>
        <taxon>Papilioninae</taxon>
        <taxon>Papilio</taxon>
    </lineage>
</organism>
<evidence type="ECO:0000256" key="3">
    <source>
        <dbReference type="ARBA" id="ARBA00022679"/>
    </source>
</evidence>
<evidence type="ECO:0000256" key="2">
    <source>
        <dbReference type="ARBA" id="ARBA00010109"/>
    </source>
</evidence>
<evidence type="ECO:0000256" key="5">
    <source>
        <dbReference type="ARBA" id="ARBA00022989"/>
    </source>
</evidence>
<keyword evidence="10" id="KW-1185">Reference proteome</keyword>
<keyword evidence="5" id="KW-1133">Transmembrane helix</keyword>
<comment type="catalytic activity">
    <reaction evidence="8">
        <text>alpha-D-glucosaminyl-[heparan sulfate](n) + 3'-phosphoadenylyl sulfate = 6-sulfo-alpha-D-glucosaminyl-[heparan sulfate](n) + adenosine 3',5'-bisphosphate + H(+)</text>
        <dbReference type="Rhea" id="RHEA:56604"/>
        <dbReference type="Rhea" id="RHEA-COMP:9830"/>
        <dbReference type="Rhea" id="RHEA-COMP:14621"/>
        <dbReference type="ChEBI" id="CHEBI:15378"/>
        <dbReference type="ChEBI" id="CHEBI:58339"/>
        <dbReference type="ChEBI" id="CHEBI:58343"/>
        <dbReference type="ChEBI" id="CHEBI:58388"/>
        <dbReference type="ChEBI" id="CHEBI:140604"/>
    </reaction>
</comment>
<dbReference type="PANTHER" id="PTHR12812">
    <property type="entry name" value="HEPARAN SULFATE 6-O-SULFOTRANSFERASE 3"/>
    <property type="match status" value="1"/>
</dbReference>
<keyword evidence="3 8" id="KW-0808">Transferase</keyword>
<dbReference type="Pfam" id="PF03567">
    <property type="entry name" value="Sulfotransfer_2"/>
    <property type="match status" value="1"/>
</dbReference>
<evidence type="ECO:0000256" key="4">
    <source>
        <dbReference type="ARBA" id="ARBA00022692"/>
    </source>
</evidence>
<evidence type="ECO:0000313" key="10">
    <source>
        <dbReference type="Proteomes" id="UP000053240"/>
    </source>
</evidence>